<comment type="caution">
    <text evidence="3">The sequence shown here is derived from an EMBL/GenBank/DDBJ whole genome shotgun (WGS) entry which is preliminary data.</text>
</comment>
<evidence type="ECO:0000256" key="1">
    <source>
        <dbReference type="SAM" id="MobiDB-lite"/>
    </source>
</evidence>
<name>A0ABW2Y076_9ACTN</name>
<feature type="transmembrane region" description="Helical" evidence="2">
    <location>
        <begin position="12"/>
        <end position="31"/>
    </location>
</feature>
<feature type="region of interest" description="Disordered" evidence="1">
    <location>
        <begin position="36"/>
        <end position="69"/>
    </location>
</feature>
<evidence type="ECO:0000256" key="2">
    <source>
        <dbReference type="SAM" id="Phobius"/>
    </source>
</evidence>
<proteinExistence type="predicted"/>
<protein>
    <submittedName>
        <fullName evidence="3">Uncharacterized protein</fullName>
    </submittedName>
</protein>
<accession>A0ABW2Y076</accession>
<organism evidence="3 4">
    <name type="scientific">Actinomadura fibrosa</name>
    <dbReference type="NCBI Taxonomy" id="111802"/>
    <lineage>
        <taxon>Bacteria</taxon>
        <taxon>Bacillati</taxon>
        <taxon>Actinomycetota</taxon>
        <taxon>Actinomycetes</taxon>
        <taxon>Streptosporangiales</taxon>
        <taxon>Thermomonosporaceae</taxon>
        <taxon>Actinomadura</taxon>
    </lineage>
</organism>
<evidence type="ECO:0000313" key="4">
    <source>
        <dbReference type="Proteomes" id="UP001597063"/>
    </source>
</evidence>
<keyword evidence="2" id="KW-0812">Transmembrane</keyword>
<sequence length="69" mass="7469">MLVAIDLTTLLMIIAAGAILTALICGFIATLEQPRKRARKPSAAVPPVRMHRPAEEPQTVEVGERRHAA</sequence>
<dbReference type="Proteomes" id="UP001597063">
    <property type="component" value="Unassembled WGS sequence"/>
</dbReference>
<dbReference type="EMBL" id="JBHTGP010000018">
    <property type="protein sequence ID" value="MFD0689891.1"/>
    <property type="molecule type" value="Genomic_DNA"/>
</dbReference>
<gene>
    <name evidence="3" type="ORF">ACFQZM_35750</name>
</gene>
<dbReference type="RefSeq" id="WP_131757444.1">
    <property type="nucleotide sequence ID" value="NZ_CAACUY010000031.1"/>
</dbReference>
<reference evidence="4" key="1">
    <citation type="journal article" date="2019" name="Int. J. Syst. Evol. Microbiol.">
        <title>The Global Catalogue of Microorganisms (GCM) 10K type strain sequencing project: providing services to taxonomists for standard genome sequencing and annotation.</title>
        <authorList>
            <consortium name="The Broad Institute Genomics Platform"/>
            <consortium name="The Broad Institute Genome Sequencing Center for Infectious Disease"/>
            <person name="Wu L."/>
            <person name="Ma J."/>
        </authorList>
    </citation>
    <scope>NUCLEOTIDE SEQUENCE [LARGE SCALE GENOMIC DNA]</scope>
    <source>
        <strain evidence="4">JCM 9371</strain>
    </source>
</reference>
<keyword evidence="2" id="KW-1133">Transmembrane helix</keyword>
<keyword evidence="4" id="KW-1185">Reference proteome</keyword>
<evidence type="ECO:0000313" key="3">
    <source>
        <dbReference type="EMBL" id="MFD0689891.1"/>
    </source>
</evidence>
<keyword evidence="2" id="KW-0472">Membrane</keyword>